<feature type="compositionally biased region" description="Gly residues" evidence="8">
    <location>
        <begin position="401"/>
        <end position="415"/>
    </location>
</feature>
<evidence type="ECO:0000256" key="6">
    <source>
        <dbReference type="ARBA" id="ARBA00022840"/>
    </source>
</evidence>
<evidence type="ECO:0000256" key="5">
    <source>
        <dbReference type="ARBA" id="ARBA00022777"/>
    </source>
</evidence>
<dbReference type="GO" id="GO:0004674">
    <property type="term" value="F:protein serine/threonine kinase activity"/>
    <property type="evidence" value="ECO:0007669"/>
    <property type="project" value="UniProtKB-KW"/>
</dbReference>
<dbReference type="AlphaFoldDB" id="A0A1A9GID8"/>
<dbReference type="InterPro" id="IPR011009">
    <property type="entry name" value="Kinase-like_dom_sf"/>
</dbReference>
<evidence type="ECO:0000256" key="8">
    <source>
        <dbReference type="SAM" id="MobiDB-lite"/>
    </source>
</evidence>
<feature type="compositionally biased region" description="Gly residues" evidence="8">
    <location>
        <begin position="430"/>
        <end position="461"/>
    </location>
</feature>
<proteinExistence type="predicted"/>
<dbReference type="PROSITE" id="PS50011">
    <property type="entry name" value="PROTEIN_KINASE_DOM"/>
    <property type="match status" value="1"/>
</dbReference>
<sequence length="622" mass="63923">MIRMPSVGEDFGRYHLLRQLGHGGMGVVYAARDAALDREVALKIITPQLAGDPEYRERFQREAMALSRMDSPHVVAVHDHGELDGCLYLVTQLVPDGDLLQRLRASGAPAPGAGIDLVTQVLGGLEDAHRAGIVHRDVKPSNVLLRRRGEHTEAFLCDFGIATLPGAEVTRTGGLVGSFPYMAPERHQGETAGVAGDVYATGCLLWHVLTGTAPYAGTDVEIAMAHLQAPVPQLPGTDSFVRGVNRVLARAMAKAPAERYASARAMRHDLARVRAEAPGAVTLPEHTSIRHSVLPGVPAATAAPRRPRRRRIATVVASSAAAVLLVGTGLYVGLVTERGAEVSATAGGPRPLGVPSSTPTSGDPTVPTSPAAEPGATLVPLLATGPRAVGDRPGGAPLAGSGAGSGTGAGSGAGAGPTVPSPAAPAPVGSSGGGAGGGQGGGKTGGGNGGGGGGKGNGGGSSQEPSQAEPAPDFRCWDGSEVSGGASACPEGPTGATGLRYMFVLDGECSQSGTAGGQVTALSCTRATPHGTAVVRLLEWRDVPTMKSEVRSYYGDRKPFGWTYGLAYSRPTPGQDLDYVRANLYGSKRFSVSVQGATKQARAWMLQQIRYRSPDDYRGYPI</sequence>
<feature type="compositionally biased region" description="Polar residues" evidence="8">
    <location>
        <begin position="355"/>
        <end position="368"/>
    </location>
</feature>
<dbReference type="SUPFAM" id="SSF56112">
    <property type="entry name" value="Protein kinase-like (PK-like)"/>
    <property type="match status" value="1"/>
</dbReference>
<evidence type="ECO:0000313" key="11">
    <source>
        <dbReference type="Proteomes" id="UP000077868"/>
    </source>
</evidence>
<dbReference type="InterPro" id="IPR017441">
    <property type="entry name" value="Protein_kinase_ATP_BS"/>
</dbReference>
<dbReference type="EC" id="2.7.11.1" evidence="1"/>
<dbReference type="PROSITE" id="PS00108">
    <property type="entry name" value="PROTEIN_KINASE_ST"/>
    <property type="match status" value="1"/>
</dbReference>
<keyword evidence="3 10" id="KW-0808">Transferase</keyword>
<evidence type="ECO:0000256" key="4">
    <source>
        <dbReference type="ARBA" id="ARBA00022741"/>
    </source>
</evidence>
<evidence type="ECO:0000256" key="7">
    <source>
        <dbReference type="PROSITE-ProRule" id="PRU10141"/>
    </source>
</evidence>
<dbReference type="PANTHER" id="PTHR43289">
    <property type="entry name" value="MITOGEN-ACTIVATED PROTEIN KINASE KINASE KINASE 20-RELATED"/>
    <property type="match status" value="1"/>
</dbReference>
<feature type="domain" description="Protein kinase" evidence="9">
    <location>
        <begin position="14"/>
        <end position="271"/>
    </location>
</feature>
<keyword evidence="4 7" id="KW-0547">Nucleotide-binding</keyword>
<evidence type="ECO:0000313" key="10">
    <source>
        <dbReference type="EMBL" id="ANH37450.1"/>
    </source>
</evidence>
<protein>
    <recommendedName>
        <fullName evidence="1">non-specific serine/threonine protein kinase</fullName>
        <ecNumber evidence="1">2.7.11.1</ecNumber>
    </recommendedName>
</protein>
<dbReference type="RefSeq" id="WP_068107038.1">
    <property type="nucleotide sequence ID" value="NZ_CP015079.1"/>
</dbReference>
<feature type="binding site" evidence="7">
    <location>
        <position position="43"/>
    </location>
    <ligand>
        <name>ATP</name>
        <dbReference type="ChEBI" id="CHEBI:30616"/>
    </ligand>
</feature>
<gene>
    <name evidence="10" type="primary">pknH</name>
    <name evidence="10" type="ORF">I601_1008</name>
</gene>
<dbReference type="STRING" id="1300347.I601_1008"/>
<dbReference type="EMBL" id="CP015079">
    <property type="protein sequence ID" value="ANH37450.1"/>
    <property type="molecule type" value="Genomic_DNA"/>
</dbReference>
<accession>A0A1A9GID8</accession>
<dbReference type="InterPro" id="IPR008271">
    <property type="entry name" value="Ser/Thr_kinase_AS"/>
</dbReference>
<name>A0A1A9GID8_9ACTN</name>
<keyword evidence="11" id="KW-1185">Reference proteome</keyword>
<dbReference type="Proteomes" id="UP000077868">
    <property type="component" value="Chromosome"/>
</dbReference>
<dbReference type="OrthoDB" id="9762169at2"/>
<dbReference type="CDD" id="cd14014">
    <property type="entry name" value="STKc_PknB_like"/>
    <property type="match status" value="1"/>
</dbReference>
<dbReference type="InterPro" id="IPR000719">
    <property type="entry name" value="Prot_kinase_dom"/>
</dbReference>
<dbReference type="PANTHER" id="PTHR43289:SF6">
    <property type="entry name" value="SERINE_THREONINE-PROTEIN KINASE NEKL-3"/>
    <property type="match status" value="1"/>
</dbReference>
<dbReference type="Pfam" id="PF00069">
    <property type="entry name" value="Pkinase"/>
    <property type="match status" value="1"/>
</dbReference>
<keyword evidence="5 10" id="KW-0418">Kinase</keyword>
<evidence type="ECO:0000256" key="1">
    <source>
        <dbReference type="ARBA" id="ARBA00012513"/>
    </source>
</evidence>
<keyword evidence="6 7" id="KW-0067">ATP-binding</keyword>
<evidence type="ECO:0000256" key="2">
    <source>
        <dbReference type="ARBA" id="ARBA00022527"/>
    </source>
</evidence>
<organism evidence="10 11">
    <name type="scientific">Nocardioides dokdonensis FR1436</name>
    <dbReference type="NCBI Taxonomy" id="1300347"/>
    <lineage>
        <taxon>Bacteria</taxon>
        <taxon>Bacillati</taxon>
        <taxon>Actinomycetota</taxon>
        <taxon>Actinomycetes</taxon>
        <taxon>Propionibacteriales</taxon>
        <taxon>Nocardioidaceae</taxon>
        <taxon>Nocardioides</taxon>
    </lineage>
</organism>
<feature type="region of interest" description="Disordered" evidence="8">
    <location>
        <begin position="343"/>
        <end position="491"/>
    </location>
</feature>
<dbReference type="Gene3D" id="1.10.510.10">
    <property type="entry name" value="Transferase(Phosphotransferase) domain 1"/>
    <property type="match status" value="1"/>
</dbReference>
<dbReference type="KEGG" id="ndk:I601_1008"/>
<dbReference type="PROSITE" id="PS00107">
    <property type="entry name" value="PROTEIN_KINASE_ATP"/>
    <property type="match status" value="1"/>
</dbReference>
<dbReference type="SMART" id="SM00220">
    <property type="entry name" value="S_TKc"/>
    <property type="match status" value="1"/>
</dbReference>
<evidence type="ECO:0000259" key="9">
    <source>
        <dbReference type="PROSITE" id="PS50011"/>
    </source>
</evidence>
<reference evidence="10 11" key="1">
    <citation type="submission" date="2016-03" db="EMBL/GenBank/DDBJ databases">
        <title>Complete genome sequence of a soil Actinobacterium, Nocardioides dokdonensis FR1436.</title>
        <authorList>
            <person name="Kwon S.-K."/>
            <person name="Kim K."/>
            <person name="Kim J.F."/>
        </authorList>
    </citation>
    <scope>NUCLEOTIDE SEQUENCE [LARGE SCALE GENOMIC DNA]</scope>
    <source>
        <strain evidence="10 11">FR1436</strain>
    </source>
</reference>
<evidence type="ECO:0000256" key="3">
    <source>
        <dbReference type="ARBA" id="ARBA00022679"/>
    </source>
</evidence>
<dbReference type="Gene3D" id="3.30.200.20">
    <property type="entry name" value="Phosphorylase Kinase, domain 1"/>
    <property type="match status" value="1"/>
</dbReference>
<dbReference type="PATRIC" id="fig|1300347.3.peg.1007"/>
<dbReference type="GO" id="GO:0005524">
    <property type="term" value="F:ATP binding"/>
    <property type="evidence" value="ECO:0007669"/>
    <property type="project" value="UniProtKB-UniRule"/>
</dbReference>
<keyword evidence="2" id="KW-0723">Serine/threonine-protein kinase</keyword>